<proteinExistence type="predicted"/>
<reference evidence="2" key="2">
    <citation type="submission" date="2025-09" db="UniProtKB">
        <authorList>
            <consortium name="Ensembl"/>
        </authorList>
    </citation>
    <scope>IDENTIFICATION</scope>
</reference>
<reference evidence="2" key="1">
    <citation type="submission" date="2025-08" db="UniProtKB">
        <authorList>
            <consortium name="Ensembl"/>
        </authorList>
    </citation>
    <scope>IDENTIFICATION</scope>
</reference>
<evidence type="ECO:0000313" key="2">
    <source>
        <dbReference type="Ensembl" id="ENSHBUP00000020429.1"/>
    </source>
</evidence>
<evidence type="ECO:0000256" key="1">
    <source>
        <dbReference type="SAM" id="MobiDB-lite"/>
    </source>
</evidence>
<name>A0A3Q2WFE0_HAPBU</name>
<dbReference type="AlphaFoldDB" id="A0A3Q2WFE0"/>
<protein>
    <submittedName>
        <fullName evidence="2">Uncharacterized protein</fullName>
    </submittedName>
</protein>
<dbReference type="Ensembl" id="ENSHBUT00000035922.1">
    <property type="protein sequence ID" value="ENSHBUP00000020429.1"/>
    <property type="gene ID" value="ENSHBUG00000022693.1"/>
</dbReference>
<dbReference type="Proteomes" id="UP000264840">
    <property type="component" value="Unplaced"/>
</dbReference>
<feature type="region of interest" description="Disordered" evidence="1">
    <location>
        <begin position="1"/>
        <end position="21"/>
    </location>
</feature>
<accession>A0A3Q2WFE0</accession>
<evidence type="ECO:0000313" key="3">
    <source>
        <dbReference type="Proteomes" id="UP000264840"/>
    </source>
</evidence>
<feature type="region of interest" description="Disordered" evidence="1">
    <location>
        <begin position="58"/>
        <end position="82"/>
    </location>
</feature>
<sequence>DGHALNASQVEESKNHPQINSQFLPVVLGHEDMEVRECRVTVTTANLRAWKKPLLSKKNIREKLQPASEHAGKEQSSGNNVL</sequence>
<organism evidence="2 3">
    <name type="scientific">Haplochromis burtoni</name>
    <name type="common">Burton's mouthbrooder</name>
    <name type="synonym">Chromis burtoni</name>
    <dbReference type="NCBI Taxonomy" id="8153"/>
    <lineage>
        <taxon>Eukaryota</taxon>
        <taxon>Metazoa</taxon>
        <taxon>Chordata</taxon>
        <taxon>Craniata</taxon>
        <taxon>Vertebrata</taxon>
        <taxon>Euteleostomi</taxon>
        <taxon>Actinopterygii</taxon>
        <taxon>Neopterygii</taxon>
        <taxon>Teleostei</taxon>
        <taxon>Neoteleostei</taxon>
        <taxon>Acanthomorphata</taxon>
        <taxon>Ovalentaria</taxon>
        <taxon>Cichlomorphae</taxon>
        <taxon>Cichliformes</taxon>
        <taxon>Cichlidae</taxon>
        <taxon>African cichlids</taxon>
        <taxon>Pseudocrenilabrinae</taxon>
        <taxon>Haplochromini</taxon>
        <taxon>Haplochromis</taxon>
    </lineage>
</organism>
<keyword evidence="3" id="KW-1185">Reference proteome</keyword>